<evidence type="ECO:0000256" key="1">
    <source>
        <dbReference type="SAM" id="MobiDB-lite"/>
    </source>
</evidence>
<dbReference type="Proteomes" id="UP000248889">
    <property type="component" value="Unassembled WGS sequence"/>
</dbReference>
<dbReference type="RefSeq" id="WP_111500855.1">
    <property type="nucleotide sequence ID" value="NZ_QKYN01000041.1"/>
</dbReference>
<reference evidence="2 3" key="1">
    <citation type="submission" date="2018-06" db="EMBL/GenBank/DDBJ databases">
        <title>Streptacidiphilus pinicola sp. nov., isolated from pine grove soil.</title>
        <authorList>
            <person name="Roh S.G."/>
            <person name="Park S."/>
            <person name="Kim M.-K."/>
            <person name="Yun B.-R."/>
            <person name="Park J."/>
            <person name="Kim M.J."/>
            <person name="Kim Y.S."/>
            <person name="Kim S.B."/>
        </authorList>
    </citation>
    <scope>NUCLEOTIDE SEQUENCE [LARGE SCALE GENOMIC DNA]</scope>
    <source>
        <strain evidence="2 3">MMS16-CNU450</strain>
    </source>
</reference>
<dbReference type="OrthoDB" id="4337419at2"/>
<comment type="caution">
    <text evidence="2">The sequence shown here is derived from an EMBL/GenBank/DDBJ whole genome shotgun (WGS) entry which is preliminary data.</text>
</comment>
<dbReference type="EMBL" id="QKYN01000041">
    <property type="protein sequence ID" value="RAG85424.1"/>
    <property type="molecule type" value="Genomic_DNA"/>
</dbReference>
<name>A0A2X0IJW7_9ACTN</name>
<accession>A0A2X0IJW7</accession>
<organism evidence="2 3">
    <name type="scientific">Streptacidiphilus pinicola</name>
    <dbReference type="NCBI Taxonomy" id="2219663"/>
    <lineage>
        <taxon>Bacteria</taxon>
        <taxon>Bacillati</taxon>
        <taxon>Actinomycetota</taxon>
        <taxon>Actinomycetes</taxon>
        <taxon>Kitasatosporales</taxon>
        <taxon>Streptomycetaceae</taxon>
        <taxon>Streptacidiphilus</taxon>
    </lineage>
</organism>
<evidence type="ECO:0000313" key="2">
    <source>
        <dbReference type="EMBL" id="RAG85424.1"/>
    </source>
</evidence>
<sequence length="93" mass="10704">MFSYGNNAPEPRRMNTPPLQPPAQGISDERREAVAERMSRELLEGRSPQQRQLAGSIFQRLREGAEVEDIDHLIKDIHKTGVDDFRRRSRAGY</sequence>
<feature type="region of interest" description="Disordered" evidence="1">
    <location>
        <begin position="1"/>
        <end position="32"/>
    </location>
</feature>
<keyword evidence="3" id="KW-1185">Reference proteome</keyword>
<evidence type="ECO:0000313" key="3">
    <source>
        <dbReference type="Proteomes" id="UP000248889"/>
    </source>
</evidence>
<dbReference type="AlphaFoldDB" id="A0A2X0IJW7"/>
<gene>
    <name evidence="2" type="ORF">DN069_11645</name>
</gene>
<protein>
    <submittedName>
        <fullName evidence="2">Uncharacterized protein</fullName>
    </submittedName>
</protein>
<proteinExistence type="predicted"/>